<sequence>MPDPTIMTLRVVLSIMSTIAELAVPAAEVALGGTLEAVPDVDVAVERVVAADPEHVMPYVWFATDSSTLAAVDDALAADPSVDDATRLVARDDTALYRIEWTSDVAVTVSLLTDAHATVLDATVENTRWQFRMLFHDRATLSRTYEFATEQGLSIEILRIHRLEERRHGRFGLTDAQYESLIAALEYGYYEIPREMDMDKLSDELDISHQALSERLRRAHRTLVEELVALDELS</sequence>
<evidence type="ECO:0000259" key="3">
    <source>
        <dbReference type="Pfam" id="PF04967"/>
    </source>
</evidence>
<dbReference type="Proteomes" id="UP000324021">
    <property type="component" value="Unassembled WGS sequence"/>
</dbReference>
<dbReference type="EMBL" id="FMZP01000004">
    <property type="protein sequence ID" value="SDC45916.1"/>
    <property type="molecule type" value="Genomic_DNA"/>
</dbReference>
<keyword evidence="2" id="KW-0804">Transcription</keyword>
<reference evidence="6" key="2">
    <citation type="submission" date="2016-10" db="EMBL/GenBank/DDBJ databases">
        <authorList>
            <person name="de Groot N.N."/>
        </authorList>
    </citation>
    <scope>NUCLEOTIDE SEQUENCE [LARGE SCALE GENOMIC DNA]</scope>
    <source>
        <strain evidence="6">CDM_6</strain>
    </source>
</reference>
<organism evidence="6 7">
    <name type="scientific">Natrinema hispanicum</name>
    <dbReference type="NCBI Taxonomy" id="392421"/>
    <lineage>
        <taxon>Archaea</taxon>
        <taxon>Methanobacteriati</taxon>
        <taxon>Methanobacteriota</taxon>
        <taxon>Stenosarchaea group</taxon>
        <taxon>Halobacteria</taxon>
        <taxon>Halobacteriales</taxon>
        <taxon>Natrialbaceae</taxon>
        <taxon>Natrinema</taxon>
    </lineage>
</organism>
<dbReference type="Pfam" id="PF15915">
    <property type="entry name" value="BAT"/>
    <property type="match status" value="1"/>
</dbReference>
<protein>
    <recommendedName>
        <fullName evidence="9">DNA binding protein</fullName>
    </recommendedName>
</protein>
<gene>
    <name evidence="6" type="ORF">SAMN04488694_104226</name>
    <name evidence="5" type="ORF">SAMN05192552_100476</name>
</gene>
<feature type="domain" description="HTH bat-type" evidence="3">
    <location>
        <begin position="173"/>
        <end position="225"/>
    </location>
</feature>
<evidence type="ECO:0000313" key="6">
    <source>
        <dbReference type="EMBL" id="SET20552.1"/>
    </source>
</evidence>
<dbReference type="PANTHER" id="PTHR34236:SF1">
    <property type="entry name" value="DIMETHYL SULFOXIDE REDUCTASE TRANSCRIPTIONAL ACTIVATOR"/>
    <property type="match status" value="1"/>
</dbReference>
<reference evidence="7 8" key="1">
    <citation type="submission" date="2016-10" db="EMBL/GenBank/DDBJ databases">
        <authorList>
            <person name="Varghese N."/>
            <person name="Submissions S."/>
        </authorList>
    </citation>
    <scope>NUCLEOTIDE SEQUENCE [LARGE SCALE GENOMIC DNA]</scope>
    <source>
        <strain evidence="5 8">CDM_1</strain>
        <strain evidence="7">CDM_6</strain>
    </source>
</reference>
<dbReference type="STRING" id="392421.SAMN04488694_104226"/>
<accession>A0A1I0CLP7</accession>
<dbReference type="InterPro" id="IPR031803">
    <property type="entry name" value="BAT_GAF/HTH-assoc"/>
</dbReference>
<name>A0A1I0CLP7_9EURY</name>
<evidence type="ECO:0000256" key="2">
    <source>
        <dbReference type="ARBA" id="ARBA00023163"/>
    </source>
</evidence>
<dbReference type="EMBL" id="FOIC01000004">
    <property type="protein sequence ID" value="SET20552.1"/>
    <property type="molecule type" value="Genomic_DNA"/>
</dbReference>
<evidence type="ECO:0000313" key="7">
    <source>
        <dbReference type="Proteomes" id="UP000199320"/>
    </source>
</evidence>
<dbReference type="PANTHER" id="PTHR34236">
    <property type="entry name" value="DIMETHYL SULFOXIDE REDUCTASE TRANSCRIPTIONAL ACTIVATOR"/>
    <property type="match status" value="1"/>
</dbReference>
<dbReference type="InterPro" id="IPR007050">
    <property type="entry name" value="HTH_bacterioopsin"/>
</dbReference>
<evidence type="ECO:0000256" key="1">
    <source>
        <dbReference type="ARBA" id="ARBA00023015"/>
    </source>
</evidence>
<feature type="domain" description="Bacterioopsin transcriptional activator GAF and HTH associated" evidence="4">
    <location>
        <begin position="34"/>
        <end position="167"/>
    </location>
</feature>
<evidence type="ECO:0000259" key="4">
    <source>
        <dbReference type="Pfam" id="PF15915"/>
    </source>
</evidence>
<keyword evidence="7" id="KW-1185">Reference proteome</keyword>
<dbReference type="Proteomes" id="UP000199320">
    <property type="component" value="Unassembled WGS sequence"/>
</dbReference>
<dbReference type="AlphaFoldDB" id="A0A1I0CLP7"/>
<evidence type="ECO:0000313" key="5">
    <source>
        <dbReference type="EMBL" id="SDC45916.1"/>
    </source>
</evidence>
<evidence type="ECO:0000313" key="8">
    <source>
        <dbReference type="Proteomes" id="UP000324021"/>
    </source>
</evidence>
<dbReference type="Pfam" id="PF04967">
    <property type="entry name" value="HTH_10"/>
    <property type="match status" value="1"/>
</dbReference>
<proteinExistence type="predicted"/>
<evidence type="ECO:0008006" key="9">
    <source>
        <dbReference type="Google" id="ProtNLM"/>
    </source>
</evidence>
<keyword evidence="1" id="KW-0805">Transcription regulation</keyword>